<accession>A0A974SRJ4</accession>
<dbReference type="GO" id="GO:0020037">
    <property type="term" value="F:heme binding"/>
    <property type="evidence" value="ECO:0007669"/>
    <property type="project" value="InterPro"/>
</dbReference>
<dbReference type="GO" id="GO:0005506">
    <property type="term" value="F:iron ion binding"/>
    <property type="evidence" value="ECO:0007669"/>
    <property type="project" value="InterPro"/>
</dbReference>
<dbReference type="InterPro" id="IPR010980">
    <property type="entry name" value="Cyt_c/b562"/>
</dbReference>
<organism evidence="2 3">
    <name type="scientific">Azospira restricta</name>
    <dbReference type="NCBI Taxonomy" id="404405"/>
    <lineage>
        <taxon>Bacteria</taxon>
        <taxon>Pseudomonadati</taxon>
        <taxon>Pseudomonadota</taxon>
        <taxon>Betaproteobacteria</taxon>
        <taxon>Rhodocyclales</taxon>
        <taxon>Rhodocyclaceae</taxon>
        <taxon>Azospira</taxon>
    </lineage>
</organism>
<protein>
    <recommendedName>
        <fullName evidence="4">Cytochrome c</fullName>
    </recommendedName>
</protein>
<keyword evidence="3" id="KW-1185">Reference proteome</keyword>
<sequence>MKAGVKGYWGGLALACALAGVPPAMAQQDGGAAASPQVERRAPVVLRPAEKTALLADMRDYLKGLQDIFTALSKDDMATVAARARDMGLINVYETTLMFPTTSGVRFRELAAMVHDDFEEIARAAEQLQKAKKPSDRKSKEILGMLAATMKRCVSCHESYRLTDMGHAQ</sequence>
<feature type="signal peptide" evidence="1">
    <location>
        <begin position="1"/>
        <end position="26"/>
    </location>
</feature>
<evidence type="ECO:0000313" key="2">
    <source>
        <dbReference type="EMBL" id="QRJ65023.1"/>
    </source>
</evidence>
<dbReference type="KEGG" id="ares:IWH25_06700"/>
<name>A0A974SRJ4_9RHOO</name>
<evidence type="ECO:0000313" key="3">
    <source>
        <dbReference type="Proteomes" id="UP000663444"/>
    </source>
</evidence>
<evidence type="ECO:0008006" key="4">
    <source>
        <dbReference type="Google" id="ProtNLM"/>
    </source>
</evidence>
<dbReference type="GO" id="GO:0009055">
    <property type="term" value="F:electron transfer activity"/>
    <property type="evidence" value="ECO:0007669"/>
    <property type="project" value="InterPro"/>
</dbReference>
<dbReference type="EMBL" id="CP064781">
    <property type="protein sequence ID" value="QRJ65023.1"/>
    <property type="molecule type" value="Genomic_DNA"/>
</dbReference>
<feature type="chain" id="PRO_5037202541" description="Cytochrome c" evidence="1">
    <location>
        <begin position="27"/>
        <end position="169"/>
    </location>
</feature>
<dbReference type="SUPFAM" id="SSF47175">
    <property type="entry name" value="Cytochromes"/>
    <property type="match status" value="1"/>
</dbReference>
<evidence type="ECO:0000256" key="1">
    <source>
        <dbReference type="SAM" id="SignalP"/>
    </source>
</evidence>
<gene>
    <name evidence="2" type="ORF">IWH25_06700</name>
</gene>
<dbReference type="RefSeq" id="WP_203388549.1">
    <property type="nucleotide sequence ID" value="NZ_CP064781.1"/>
</dbReference>
<dbReference type="Gene3D" id="1.20.120.10">
    <property type="entry name" value="Cytochrome c/b562"/>
    <property type="match status" value="1"/>
</dbReference>
<dbReference type="GO" id="GO:0022900">
    <property type="term" value="P:electron transport chain"/>
    <property type="evidence" value="ECO:0007669"/>
    <property type="project" value="InterPro"/>
</dbReference>
<dbReference type="AlphaFoldDB" id="A0A974SRJ4"/>
<proteinExistence type="predicted"/>
<keyword evidence="1" id="KW-0732">Signal</keyword>
<dbReference type="Proteomes" id="UP000663444">
    <property type="component" value="Chromosome"/>
</dbReference>
<reference evidence="2" key="1">
    <citation type="submission" date="2020-11" db="EMBL/GenBank/DDBJ databases">
        <title>Azospira restricta DSM 18626 genome sequence.</title>
        <authorList>
            <person name="Moe W.M."/>
        </authorList>
    </citation>
    <scope>NUCLEOTIDE SEQUENCE</scope>
    <source>
        <strain evidence="2">DSM 18626</strain>
    </source>
</reference>